<feature type="region of interest" description="Disordered" evidence="1">
    <location>
        <begin position="125"/>
        <end position="223"/>
    </location>
</feature>
<dbReference type="InterPro" id="IPR058809">
    <property type="entry name" value="DUF8073_M"/>
</dbReference>
<proteinExistence type="predicted"/>
<dbReference type="EMBL" id="FTNR01000013">
    <property type="protein sequence ID" value="SIS13418.1"/>
    <property type="molecule type" value="Genomic_DNA"/>
</dbReference>
<evidence type="ECO:0000313" key="6">
    <source>
        <dbReference type="Proteomes" id="UP000185936"/>
    </source>
</evidence>
<evidence type="ECO:0000259" key="2">
    <source>
        <dbReference type="Pfam" id="PF26270"/>
    </source>
</evidence>
<gene>
    <name evidence="5" type="ORF">SAMN05421752_11344</name>
</gene>
<name>A0A1N7GLQ4_9EURY</name>
<evidence type="ECO:0000259" key="4">
    <source>
        <dbReference type="Pfam" id="PF26272"/>
    </source>
</evidence>
<dbReference type="Pfam" id="PF26272">
    <property type="entry name" value="DUF8073_N"/>
    <property type="match status" value="1"/>
</dbReference>
<accession>A0A1N7GLQ4</accession>
<feature type="compositionally biased region" description="Basic and acidic residues" evidence="1">
    <location>
        <begin position="352"/>
        <end position="369"/>
    </location>
</feature>
<dbReference type="InterPro" id="IPR058811">
    <property type="entry name" value="DUF8073_N"/>
</dbReference>
<feature type="compositionally biased region" description="Basic and acidic residues" evidence="1">
    <location>
        <begin position="151"/>
        <end position="162"/>
    </location>
</feature>
<dbReference type="STRING" id="308853.SAMN05421752_11344"/>
<feature type="region of interest" description="Disordered" evidence="1">
    <location>
        <begin position="352"/>
        <end position="376"/>
    </location>
</feature>
<evidence type="ECO:0000256" key="1">
    <source>
        <dbReference type="SAM" id="MobiDB-lite"/>
    </source>
</evidence>
<sequence length="376" mass="40674">MIVDTMVVSDSVGMLSQTIEEYESDGGVVHQVDATIGGNGGELNVSVDVAVPLCGATTAHPGTEPTPQTATLEENGGLQIEFSPAAVPPIDEYTPSGVSSVRESVSVISDGTIVVTFALEFTDTEPDSAGMTADVAPAPDGNTDETVVYSERPKTDENRAAADIETAVSSDESKSRSPTEGMNASAHEPTQDAKTQTENETEHNHTLDSGTERKLASARNDDLPPYDDVEYLQCLYDTFDTFTAMADILEMDVASETVRRYMIDAGVHEPASYDTNTVVEDGADESAVENQLVADGIGLPEDIAIDELIDAIESSMTLYDVHRELDLERKQARELLEQLNLIDLVTKRLYDTDEPERRPSRNEIAERIRNSITPGQ</sequence>
<dbReference type="Proteomes" id="UP000185936">
    <property type="component" value="Unassembled WGS sequence"/>
</dbReference>
<dbReference type="Pfam" id="PF26271">
    <property type="entry name" value="DUF8073_M"/>
    <property type="match status" value="1"/>
</dbReference>
<reference evidence="6" key="1">
    <citation type="submission" date="2017-01" db="EMBL/GenBank/DDBJ databases">
        <authorList>
            <person name="Varghese N."/>
            <person name="Submissions S."/>
        </authorList>
    </citation>
    <scope>NUCLEOTIDE SEQUENCE [LARGE SCALE GENOMIC DNA]</scope>
    <source>
        <strain evidence="6">type strain: HArc-</strain>
    </source>
</reference>
<keyword evidence="6" id="KW-1185">Reference proteome</keyword>
<protein>
    <submittedName>
        <fullName evidence="5">Uncharacterized protein</fullName>
    </submittedName>
</protein>
<feature type="domain" description="DUF8073" evidence="4">
    <location>
        <begin position="9"/>
        <end position="119"/>
    </location>
</feature>
<dbReference type="Pfam" id="PF26270">
    <property type="entry name" value="DUF8073_C"/>
    <property type="match status" value="1"/>
</dbReference>
<dbReference type="AlphaFoldDB" id="A0A1N7GLQ4"/>
<evidence type="ECO:0000259" key="3">
    <source>
        <dbReference type="Pfam" id="PF26271"/>
    </source>
</evidence>
<feature type="compositionally biased region" description="Basic and acidic residues" evidence="1">
    <location>
        <begin position="189"/>
        <end position="222"/>
    </location>
</feature>
<organism evidence="5 6">
    <name type="scientific">Natronorubrum thiooxidans</name>
    <dbReference type="NCBI Taxonomy" id="308853"/>
    <lineage>
        <taxon>Archaea</taxon>
        <taxon>Methanobacteriati</taxon>
        <taxon>Methanobacteriota</taxon>
        <taxon>Stenosarchaea group</taxon>
        <taxon>Halobacteria</taxon>
        <taxon>Halobacteriales</taxon>
        <taxon>Natrialbaceae</taxon>
        <taxon>Natronorubrum</taxon>
    </lineage>
</organism>
<feature type="domain" description="DUF8073" evidence="2">
    <location>
        <begin position="306"/>
        <end position="371"/>
    </location>
</feature>
<evidence type="ECO:0000313" key="5">
    <source>
        <dbReference type="EMBL" id="SIS13418.1"/>
    </source>
</evidence>
<feature type="domain" description="DUF8073" evidence="3">
    <location>
        <begin position="226"/>
        <end position="266"/>
    </location>
</feature>
<dbReference type="InterPro" id="IPR058810">
    <property type="entry name" value="DUF8073_C"/>
</dbReference>